<sequence length="61" mass="7306">MRWLFLCRTISNGRRCALAIFSGIMIYYFGITERLRTLRYPIFTGEDVRDNSSRFQLRPLL</sequence>
<protein>
    <submittedName>
        <fullName evidence="2">Uncharacterized protein</fullName>
    </submittedName>
</protein>
<comment type="caution">
    <text evidence="2">The sequence shown here is derived from an EMBL/GenBank/DDBJ whole genome shotgun (WGS) entry which is preliminary data.</text>
</comment>
<dbReference type="Proteomes" id="UP000220157">
    <property type="component" value="Unassembled WGS sequence"/>
</dbReference>
<accession>A0A2A7A7B6</accession>
<keyword evidence="1" id="KW-0472">Membrane</keyword>
<keyword evidence="1" id="KW-0812">Transmembrane</keyword>
<dbReference type="AlphaFoldDB" id="A0A2A7A7B6"/>
<proteinExistence type="predicted"/>
<dbReference type="EMBL" id="NMTW01000045">
    <property type="protein sequence ID" value="PDX74933.1"/>
    <property type="molecule type" value="Genomic_DNA"/>
</dbReference>
<name>A0A2A7A7B6_9FIRM</name>
<evidence type="ECO:0000256" key="1">
    <source>
        <dbReference type="SAM" id="Phobius"/>
    </source>
</evidence>
<keyword evidence="1" id="KW-1133">Transmembrane helix</keyword>
<evidence type="ECO:0000313" key="2">
    <source>
        <dbReference type="EMBL" id="PDX74933.1"/>
    </source>
</evidence>
<feature type="transmembrane region" description="Helical" evidence="1">
    <location>
        <begin position="12"/>
        <end position="31"/>
    </location>
</feature>
<reference evidence="2 3" key="1">
    <citation type="journal article" date="2017" name="Front. Microbiol.">
        <title>New Insights into the Diversity of the Genus Faecalibacterium.</title>
        <authorList>
            <person name="Benevides L."/>
            <person name="Burman S."/>
            <person name="Martin R."/>
            <person name="Robert V."/>
            <person name="Thomas M."/>
            <person name="Miquel S."/>
            <person name="Chain F."/>
            <person name="Sokol H."/>
            <person name="Bermudez-Humaran L.G."/>
            <person name="Morrison M."/>
            <person name="Langella P."/>
            <person name="Azevedo V.A."/>
            <person name="Chatel J.M."/>
            <person name="Soares S."/>
        </authorList>
    </citation>
    <scope>NUCLEOTIDE SEQUENCE [LARGE SCALE GENOMIC DNA]</scope>
    <source>
        <strain evidence="2 3">CNCM I 4573</strain>
    </source>
</reference>
<evidence type="ECO:0000313" key="3">
    <source>
        <dbReference type="Proteomes" id="UP000220157"/>
    </source>
</evidence>
<organism evidence="2 3">
    <name type="scientific">Faecalibacterium prausnitzii</name>
    <dbReference type="NCBI Taxonomy" id="853"/>
    <lineage>
        <taxon>Bacteria</taxon>
        <taxon>Bacillati</taxon>
        <taxon>Bacillota</taxon>
        <taxon>Clostridia</taxon>
        <taxon>Eubacteriales</taxon>
        <taxon>Oscillospiraceae</taxon>
        <taxon>Faecalibacterium</taxon>
    </lineage>
</organism>
<gene>
    <name evidence="2" type="ORF">CGS56_12275</name>
</gene>